<name>A0ABT6FQC8_9FLAO</name>
<evidence type="ECO:0000259" key="1">
    <source>
        <dbReference type="PROSITE" id="PS51688"/>
    </source>
</evidence>
<dbReference type="Proteomes" id="UP001153642">
    <property type="component" value="Unassembled WGS sequence"/>
</dbReference>
<dbReference type="PROSITE" id="PS51688">
    <property type="entry name" value="ICA"/>
    <property type="match status" value="1"/>
</dbReference>
<proteinExistence type="predicted"/>
<dbReference type="InterPro" id="IPR030392">
    <property type="entry name" value="S74_ICA"/>
</dbReference>
<gene>
    <name evidence="2" type="ORF">OSR52_06270</name>
</gene>
<keyword evidence="3" id="KW-1185">Reference proteome</keyword>
<evidence type="ECO:0000313" key="2">
    <source>
        <dbReference type="EMBL" id="MDG3585470.1"/>
    </source>
</evidence>
<dbReference type="Gene3D" id="1.10.10.10">
    <property type="entry name" value="Winged helix-like DNA-binding domain superfamily/Winged helix DNA-binding domain"/>
    <property type="match status" value="1"/>
</dbReference>
<sequence>MRLTDRNELTTPHNNDLLHIVDVSDLSDSPQGSSKKIKIGNLDFQSINEKGIANGYTPLNSSTKIDSAYLPSYVDDVLEYSSLSAFPAVGETGKIYIAKDTNFTYRWGGSSYVQVGGGGSGDVESVFGRIGNVVAVTGDYDASQITNDSGVSGTNVDDALDWLNSNKINTTTADSKYLLNTTDTLTGDLTVTSSISGATITSSGRILAGSGLNSGYGVVTENANSILDLPSNTFFNYSNSTGSTNFPTEFGQSFGIRGGSDNRSFFFYKPSGNNNSLYFSDYTGSAWRHQQIWHSGNFTPSNYYTKAESDGNYILKNARTDGGYAWIRRNGGTPLYITQQGSGNILEAQQGAGDGVNIFTINQNGDVDLTGGGDVYFKSSGRIRRYSHVAGFLEGSYQTVGNNSAKTNPIYTIGSSYIPDEETLNNMYGIGYAQGSSASFLNSTDLGTNPGSWGLYVASNGTASIFLEAGNGHGRFFGNVYAAGFFENSDKRLKENIQPLTEGLKTLEKINTYSYSWKKNNKEDIGVIAQEIEEILPIAVNTDDSEEGMKSVNYTKLIPVLINAVKELSEEVKQLKNG</sequence>
<dbReference type="RefSeq" id="WP_277899264.1">
    <property type="nucleotide sequence ID" value="NZ_JAPMUA010000002.1"/>
</dbReference>
<organism evidence="2 3">
    <name type="scientific">Galbibacter pacificus</name>
    <dbReference type="NCBI Taxonomy" id="2996052"/>
    <lineage>
        <taxon>Bacteria</taxon>
        <taxon>Pseudomonadati</taxon>
        <taxon>Bacteroidota</taxon>
        <taxon>Flavobacteriia</taxon>
        <taxon>Flavobacteriales</taxon>
        <taxon>Flavobacteriaceae</taxon>
        <taxon>Galbibacter</taxon>
    </lineage>
</organism>
<reference evidence="2" key="1">
    <citation type="submission" date="2022-11" db="EMBL/GenBank/DDBJ databases">
        <title>High-quality draft genome sequence of Galbibacter sp. strain CMA-7.</title>
        <authorList>
            <person name="Wei L."/>
            <person name="Dong C."/>
            <person name="Shao Z."/>
        </authorList>
    </citation>
    <scope>NUCLEOTIDE SEQUENCE</scope>
    <source>
        <strain evidence="2">CMA-7</strain>
    </source>
</reference>
<dbReference type="Pfam" id="PF13884">
    <property type="entry name" value="Peptidase_S74"/>
    <property type="match status" value="1"/>
</dbReference>
<protein>
    <submittedName>
        <fullName evidence="2">Tail fiber domain-containing protein</fullName>
    </submittedName>
</protein>
<dbReference type="EMBL" id="JAPMUA010000002">
    <property type="protein sequence ID" value="MDG3585470.1"/>
    <property type="molecule type" value="Genomic_DNA"/>
</dbReference>
<feature type="domain" description="Peptidase S74" evidence="1">
    <location>
        <begin position="489"/>
        <end position="578"/>
    </location>
</feature>
<evidence type="ECO:0000313" key="3">
    <source>
        <dbReference type="Proteomes" id="UP001153642"/>
    </source>
</evidence>
<comment type="caution">
    <text evidence="2">The sequence shown here is derived from an EMBL/GenBank/DDBJ whole genome shotgun (WGS) entry which is preliminary data.</text>
</comment>
<accession>A0ABT6FQC8</accession>
<dbReference type="InterPro" id="IPR036388">
    <property type="entry name" value="WH-like_DNA-bd_sf"/>
</dbReference>